<dbReference type="SMART" id="SM00739">
    <property type="entry name" value="KOW"/>
    <property type="match status" value="1"/>
</dbReference>
<dbReference type="Gene3D" id="2.30.30.30">
    <property type="match status" value="1"/>
</dbReference>
<evidence type="ECO:0000256" key="6">
    <source>
        <dbReference type="HAMAP-Rule" id="MF_01326"/>
    </source>
</evidence>
<geneLocation type="chloroplast" evidence="9"/>
<name>A0A1Z1MK50_9FLOR</name>
<dbReference type="PANTHER" id="PTHR12903">
    <property type="entry name" value="MITOCHONDRIAL RIBOSOMAL PROTEIN L24"/>
    <property type="match status" value="1"/>
</dbReference>
<dbReference type="GO" id="GO:0019843">
    <property type="term" value="F:rRNA binding"/>
    <property type="evidence" value="ECO:0007669"/>
    <property type="project" value="UniProtKB-UniRule"/>
</dbReference>
<dbReference type="EMBL" id="MF101442">
    <property type="protein sequence ID" value="ARW66470.1"/>
    <property type="molecule type" value="Genomic_DNA"/>
</dbReference>
<keyword evidence="6" id="KW-0699">rRNA-binding</keyword>
<dbReference type="InterPro" id="IPR008991">
    <property type="entry name" value="Translation_prot_SH3-like_sf"/>
</dbReference>
<dbReference type="InterPro" id="IPR005825">
    <property type="entry name" value="Ribosomal_uL24_CS"/>
</dbReference>
<evidence type="ECO:0000256" key="5">
    <source>
        <dbReference type="ARBA" id="ARBA00035282"/>
    </source>
</evidence>
<keyword evidence="6" id="KW-0694">RNA-binding</keyword>
<dbReference type="Pfam" id="PF00467">
    <property type="entry name" value="KOW"/>
    <property type="match status" value="1"/>
</dbReference>
<keyword evidence="9" id="KW-0150">Chloroplast</keyword>
<dbReference type="GO" id="GO:0009507">
    <property type="term" value="C:chloroplast"/>
    <property type="evidence" value="ECO:0007669"/>
    <property type="project" value="UniProtKB-SubCell"/>
</dbReference>
<evidence type="ECO:0000256" key="7">
    <source>
        <dbReference type="RuleBase" id="RU003477"/>
    </source>
</evidence>
<evidence type="ECO:0000256" key="3">
    <source>
        <dbReference type="ARBA" id="ARBA00022980"/>
    </source>
</evidence>
<comment type="function">
    <text evidence="1 6">One of two assembly initiator proteins, it binds directly to the 5'-end of the 23S rRNA, where it nucleates assembly of the 50S subunit.</text>
</comment>
<reference evidence="9" key="1">
    <citation type="journal article" date="2017" name="J. Phycol.">
        <title>Analysis of chloroplast genomes and a supermatrix inform reclassification of the Rhodomelaceae (Rhodophyta).</title>
        <authorList>
            <person name="Diaz-Tapia P."/>
            <person name="Maggs C.A."/>
            <person name="West J.A."/>
            <person name="Verbruggen H."/>
        </authorList>
    </citation>
    <scope>NUCLEOTIDE SEQUENCE</scope>
    <source>
        <strain evidence="9">PD1024</strain>
    </source>
</reference>
<dbReference type="GeneID" id="33359615"/>
<dbReference type="RefSeq" id="YP_009397284.1">
    <property type="nucleotide sequence ID" value="NC_035286.1"/>
</dbReference>
<dbReference type="InterPro" id="IPR014722">
    <property type="entry name" value="Rib_uL2_dom2"/>
</dbReference>
<keyword evidence="3 6" id="KW-0689">Ribosomal protein</keyword>
<comment type="subunit">
    <text evidence="6">Part of the 50S ribosomal subunit.</text>
</comment>
<evidence type="ECO:0000256" key="1">
    <source>
        <dbReference type="ARBA" id="ARBA00004072"/>
    </source>
</evidence>
<dbReference type="GO" id="GO:0006412">
    <property type="term" value="P:translation"/>
    <property type="evidence" value="ECO:0007669"/>
    <property type="project" value="UniProtKB-UniRule"/>
</dbReference>
<dbReference type="HAMAP" id="MF_01326_B">
    <property type="entry name" value="Ribosomal_uL24_B"/>
    <property type="match status" value="1"/>
</dbReference>
<accession>A0A1Z1MK50</accession>
<evidence type="ECO:0000256" key="2">
    <source>
        <dbReference type="ARBA" id="ARBA00010618"/>
    </source>
</evidence>
<dbReference type="GO" id="GO:0003735">
    <property type="term" value="F:structural constituent of ribosome"/>
    <property type="evidence" value="ECO:0007669"/>
    <property type="project" value="InterPro"/>
</dbReference>
<organism evidence="9">
    <name type="scientific">Thuretia quercifolia</name>
    <dbReference type="NCBI Taxonomy" id="189650"/>
    <lineage>
        <taxon>Eukaryota</taxon>
        <taxon>Rhodophyta</taxon>
        <taxon>Florideophyceae</taxon>
        <taxon>Rhodymeniophycidae</taxon>
        <taxon>Ceramiales</taxon>
        <taxon>Dasyaceae</taxon>
        <taxon>Thuretia</taxon>
    </lineage>
</organism>
<comment type="subcellular location">
    <subcellularLocation>
        <location evidence="6">Plastid</location>
        <location evidence="6">Chloroplast</location>
    </subcellularLocation>
</comment>
<dbReference type="GO" id="GO:0005840">
    <property type="term" value="C:ribosome"/>
    <property type="evidence" value="ECO:0007669"/>
    <property type="project" value="UniProtKB-KW"/>
</dbReference>
<proteinExistence type="inferred from homology"/>
<dbReference type="SUPFAM" id="SSF50104">
    <property type="entry name" value="Translation proteins SH3-like domain"/>
    <property type="match status" value="1"/>
</dbReference>
<sequence>MKKNQKIKIGDIIKVISGKQKNKEGKVFKIISKKNHIFIENINLKIKHIKPKQPNETGEIKQIEGYIDISNIKKI</sequence>
<evidence type="ECO:0000313" key="9">
    <source>
        <dbReference type="EMBL" id="ARW66470.1"/>
    </source>
</evidence>
<evidence type="ECO:0000259" key="8">
    <source>
        <dbReference type="SMART" id="SM00739"/>
    </source>
</evidence>
<feature type="domain" description="KOW" evidence="8">
    <location>
        <begin position="6"/>
        <end position="33"/>
    </location>
</feature>
<dbReference type="CDD" id="cd06089">
    <property type="entry name" value="KOW_RPL26"/>
    <property type="match status" value="1"/>
</dbReference>
<protein>
    <recommendedName>
        <fullName evidence="5 6">Large ribosomal subunit protein uL24c</fullName>
    </recommendedName>
</protein>
<dbReference type="PROSITE" id="PS01108">
    <property type="entry name" value="RIBOSOMAL_L24"/>
    <property type="match status" value="1"/>
</dbReference>
<comment type="similarity">
    <text evidence="2 6 7">Belongs to the universal ribosomal protein uL24 family.</text>
</comment>
<gene>
    <name evidence="6 9" type="primary">rpl24</name>
</gene>
<keyword evidence="9" id="KW-0934">Plastid</keyword>
<dbReference type="InterPro" id="IPR041988">
    <property type="entry name" value="Ribosomal_uL24_KOW"/>
</dbReference>
<dbReference type="InterPro" id="IPR005824">
    <property type="entry name" value="KOW"/>
</dbReference>
<dbReference type="AlphaFoldDB" id="A0A1Z1MK50"/>
<keyword evidence="4 6" id="KW-0687">Ribonucleoprotein</keyword>
<dbReference type="GO" id="GO:1990904">
    <property type="term" value="C:ribonucleoprotein complex"/>
    <property type="evidence" value="ECO:0007669"/>
    <property type="project" value="UniProtKB-KW"/>
</dbReference>
<dbReference type="InterPro" id="IPR003256">
    <property type="entry name" value="Ribosomal_uL24"/>
</dbReference>
<evidence type="ECO:0000256" key="4">
    <source>
        <dbReference type="ARBA" id="ARBA00023274"/>
    </source>
</evidence>
<dbReference type="NCBIfam" id="TIGR01079">
    <property type="entry name" value="rplX_bact"/>
    <property type="match status" value="1"/>
</dbReference>